<accession>A0A857J428</accession>
<protein>
    <submittedName>
        <fullName evidence="3">Tripartite tricarboxylate transporter substrate binding protein</fullName>
    </submittedName>
</protein>
<dbReference type="RefSeq" id="WP_160551133.1">
    <property type="nucleotide sequence ID" value="NZ_CP047650.1"/>
</dbReference>
<dbReference type="Gene3D" id="3.40.190.10">
    <property type="entry name" value="Periplasmic binding protein-like II"/>
    <property type="match status" value="1"/>
</dbReference>
<gene>
    <name evidence="3" type="ORF">GT347_06205</name>
</gene>
<keyword evidence="2" id="KW-0732">Signal</keyword>
<evidence type="ECO:0000313" key="3">
    <source>
        <dbReference type="EMBL" id="QHI97615.1"/>
    </source>
</evidence>
<dbReference type="KEGG" id="xyk:GT347_06205"/>
<organism evidence="3 4">
    <name type="scientific">Xylophilus rhododendri</name>
    <dbReference type="NCBI Taxonomy" id="2697032"/>
    <lineage>
        <taxon>Bacteria</taxon>
        <taxon>Pseudomonadati</taxon>
        <taxon>Pseudomonadota</taxon>
        <taxon>Betaproteobacteria</taxon>
        <taxon>Burkholderiales</taxon>
        <taxon>Xylophilus</taxon>
    </lineage>
</organism>
<dbReference type="Pfam" id="PF03401">
    <property type="entry name" value="TctC"/>
    <property type="match status" value="1"/>
</dbReference>
<dbReference type="PANTHER" id="PTHR42928:SF5">
    <property type="entry name" value="BLR1237 PROTEIN"/>
    <property type="match status" value="1"/>
</dbReference>
<keyword evidence="4" id="KW-1185">Reference proteome</keyword>
<feature type="chain" id="PRO_5032739270" evidence="2">
    <location>
        <begin position="26"/>
        <end position="322"/>
    </location>
</feature>
<reference evidence="3 4" key="1">
    <citation type="submission" date="2020-01" db="EMBL/GenBank/DDBJ databases">
        <title>Genome sequencing of strain KACC 21265.</title>
        <authorList>
            <person name="Heo J."/>
            <person name="Kim S.-J."/>
            <person name="Kim J.-S."/>
            <person name="Hong S.-B."/>
            <person name="Kwon S.-W."/>
        </authorList>
    </citation>
    <scope>NUCLEOTIDE SEQUENCE [LARGE SCALE GENOMIC DNA]</scope>
    <source>
        <strain evidence="3 4">KACC 21265</strain>
    </source>
</reference>
<name>A0A857J428_9BURK</name>
<evidence type="ECO:0000256" key="1">
    <source>
        <dbReference type="ARBA" id="ARBA00006987"/>
    </source>
</evidence>
<dbReference type="EMBL" id="CP047650">
    <property type="protein sequence ID" value="QHI97615.1"/>
    <property type="molecule type" value="Genomic_DNA"/>
</dbReference>
<proteinExistence type="inferred from homology"/>
<feature type="signal peptide" evidence="2">
    <location>
        <begin position="1"/>
        <end position="25"/>
    </location>
</feature>
<dbReference type="InterPro" id="IPR042100">
    <property type="entry name" value="Bug_dom1"/>
</dbReference>
<dbReference type="Gene3D" id="3.40.190.150">
    <property type="entry name" value="Bordetella uptake gene, domain 1"/>
    <property type="match status" value="1"/>
</dbReference>
<dbReference type="PANTHER" id="PTHR42928">
    <property type="entry name" value="TRICARBOXYLATE-BINDING PROTEIN"/>
    <property type="match status" value="1"/>
</dbReference>
<evidence type="ECO:0000256" key="2">
    <source>
        <dbReference type="SAM" id="SignalP"/>
    </source>
</evidence>
<dbReference type="CDD" id="cd07012">
    <property type="entry name" value="PBP2_Bug_TTT"/>
    <property type="match status" value="1"/>
</dbReference>
<dbReference type="Proteomes" id="UP000464787">
    <property type="component" value="Chromosome"/>
</dbReference>
<dbReference type="AlphaFoldDB" id="A0A857J428"/>
<evidence type="ECO:0000313" key="4">
    <source>
        <dbReference type="Proteomes" id="UP000464787"/>
    </source>
</evidence>
<sequence length="322" mass="33932">MKKTLALPALLCALASGAFSSTAQAAWPDDKPIELVVGFAPGGGTDVMARLLARYTEKRLGEKARIIVINKPGAGGELAAAFTENAKADGYTLGMINVPGYVFMPLYKKTAYQPEHIRLIARLVDDPLVLIAKRGSSVPPTLTAIVDTLKKKPASLSFGHSGDGTTGHIALMQLEEQQSVKATSVPFKGASEARLALLGGHIDYALITTGEVPDLDDPKSPVQALAQLSDKRGKNDVPTGVEQGFPVRMASERGIGAPGALPDDIAAKLEAAIGQTLRDPEFLAAAKNDAPVLAFLPGAQWTKSLEANRVALKPLAPRMVDR</sequence>
<comment type="similarity">
    <text evidence="1">Belongs to the UPF0065 (bug) family.</text>
</comment>
<dbReference type="PIRSF" id="PIRSF017082">
    <property type="entry name" value="YflP"/>
    <property type="match status" value="1"/>
</dbReference>
<dbReference type="InterPro" id="IPR005064">
    <property type="entry name" value="BUG"/>
</dbReference>